<dbReference type="Pfam" id="PF06073">
    <property type="entry name" value="DUF934"/>
    <property type="match status" value="1"/>
</dbReference>
<reference evidence="1 2" key="1">
    <citation type="submission" date="2018-11" db="EMBL/GenBank/DDBJ databases">
        <title>Genome squencing of methanotrophic bacteria isolated from alkaline groundwater in Korea.</title>
        <authorList>
            <person name="Nguyen L.N."/>
        </authorList>
    </citation>
    <scope>NUCLEOTIDE SEQUENCE [LARGE SCALE GENOMIC DNA]</scope>
    <source>
        <strain evidence="1 2">GW6</strain>
    </source>
</reference>
<dbReference type="RefSeq" id="WP_124738711.1">
    <property type="nucleotide sequence ID" value="NZ_CP034086.1"/>
</dbReference>
<dbReference type="AlphaFoldDB" id="A0A3G8M796"/>
<dbReference type="KEGG" id="mros:EHO51_09695"/>
<evidence type="ECO:0000313" key="1">
    <source>
        <dbReference type="EMBL" id="AZG76980.1"/>
    </source>
</evidence>
<evidence type="ECO:0000313" key="2">
    <source>
        <dbReference type="Proteomes" id="UP000273982"/>
    </source>
</evidence>
<protein>
    <submittedName>
        <fullName evidence="1">DUF934 domain-containing protein</fullName>
    </submittedName>
</protein>
<dbReference type="EMBL" id="CP034086">
    <property type="protein sequence ID" value="AZG76980.1"/>
    <property type="molecule type" value="Genomic_DNA"/>
</dbReference>
<organism evidence="1 2">
    <name type="scientific">Methylocystis rosea</name>
    <dbReference type="NCBI Taxonomy" id="173366"/>
    <lineage>
        <taxon>Bacteria</taxon>
        <taxon>Pseudomonadati</taxon>
        <taxon>Pseudomonadota</taxon>
        <taxon>Alphaproteobacteria</taxon>
        <taxon>Hyphomicrobiales</taxon>
        <taxon>Methylocystaceae</taxon>
        <taxon>Methylocystis</taxon>
    </lineage>
</organism>
<name>A0A3G8M796_9HYPH</name>
<proteinExistence type="predicted"/>
<sequence length="168" mass="18443">MALISDGRFIEDAWRRLADEEALPKTGKFIVSLPRLEHAVEVLGPTATFGVIVPNTTEPSALIAALPRLDLISIAFPAFADGRGFSLARLLRRAEFKGELRASGRLVADQYPHAIGCGFDTIEIPDDLAERQDEGQWRAALNAYSMSYQRGYAGRGSILDARRKAVRS</sequence>
<dbReference type="InterPro" id="IPR008318">
    <property type="entry name" value="UCP030820"/>
</dbReference>
<dbReference type="PIRSF" id="PIRSF030820">
    <property type="entry name" value="UCP030820"/>
    <property type="match status" value="1"/>
</dbReference>
<accession>A0A3G8M796</accession>
<gene>
    <name evidence="1" type="ORF">EHO51_09695</name>
</gene>
<dbReference type="Proteomes" id="UP000273982">
    <property type="component" value="Chromosome"/>
</dbReference>